<dbReference type="Proteomes" id="UP000283895">
    <property type="component" value="Unassembled WGS sequence"/>
</dbReference>
<organism evidence="1 2">
    <name type="scientific">Cytospora schulzeri</name>
    <dbReference type="NCBI Taxonomy" id="448051"/>
    <lineage>
        <taxon>Eukaryota</taxon>
        <taxon>Fungi</taxon>
        <taxon>Dikarya</taxon>
        <taxon>Ascomycota</taxon>
        <taxon>Pezizomycotina</taxon>
        <taxon>Sordariomycetes</taxon>
        <taxon>Sordariomycetidae</taxon>
        <taxon>Diaporthales</taxon>
        <taxon>Cytosporaceae</taxon>
        <taxon>Cytospora</taxon>
    </lineage>
</organism>
<dbReference type="EMBL" id="LKEA01000005">
    <property type="protein sequence ID" value="ROW08989.1"/>
    <property type="molecule type" value="Genomic_DNA"/>
</dbReference>
<evidence type="ECO:0000313" key="2">
    <source>
        <dbReference type="Proteomes" id="UP000283895"/>
    </source>
</evidence>
<evidence type="ECO:0008006" key="3">
    <source>
        <dbReference type="Google" id="ProtNLM"/>
    </source>
</evidence>
<proteinExistence type="predicted"/>
<comment type="caution">
    <text evidence="1">The sequence shown here is derived from an EMBL/GenBank/DDBJ whole genome shotgun (WGS) entry which is preliminary data.</text>
</comment>
<keyword evidence="2" id="KW-1185">Reference proteome</keyword>
<dbReference type="Gene3D" id="1.25.40.10">
    <property type="entry name" value="Tetratricopeptide repeat domain"/>
    <property type="match status" value="1"/>
</dbReference>
<protein>
    <recommendedName>
        <fullName evidence="3">Pentatricopeptide repeat domain-containing protein</fullName>
    </recommendedName>
</protein>
<dbReference type="AlphaFoldDB" id="A0A423WZN8"/>
<dbReference type="OrthoDB" id="5366531at2759"/>
<accession>A0A423WZN8</accession>
<name>A0A423WZN8_9PEZI</name>
<dbReference type="InterPro" id="IPR011990">
    <property type="entry name" value="TPR-like_helical_dom_sf"/>
</dbReference>
<gene>
    <name evidence="1" type="ORF">VMCG_02755</name>
</gene>
<dbReference type="STRING" id="356882.A0A423WZN8"/>
<evidence type="ECO:0000313" key="1">
    <source>
        <dbReference type="EMBL" id="ROW08989.1"/>
    </source>
</evidence>
<sequence>MPRALCSARNLQQGISVSTWTLGFSRCPYKHVGPPSTFIIRRQASSLTFQSQVYSRFSAKRARKAAEAIAQEGDLGVPEEDATSFSTDLKHGIAQTLFRQRQSSYDDPLTTDYPTPGSHLYGKWRSLSLDHDRLLKESDINVSDSRLVRLVDQHGNENDIELWSCLLEFCHRLMGRDGVIMIWQAVYKRRNLYQVDGVLPEAFWGTILKAAVTSEKLLRDVVSYAEWLLETHGVQWPRLYATVMTFMLTNREKTEALIWHMTLMPSFGPNETEFVEYLKTFITDPDPMLQETLQSLYRWSVHRRLYDILIPYLFDKGHSKLALPWRRLLIMHKDTPASLAARPFLRYVGAYYPNATLSEEELSVAGLALEDCEGPEYENQTENLPAEAALNGQNLGYLLNRVHGETFGIQEKPYNDQLGAKWFASTWVPLDFAINVIYTIGIQGIGPLSLQSIALREGTAQGILHRMDQLQQLKINLPNSSYVRAIRHYATVGDGEALQELLHSDVHPDVFDDDVAQQELLRNCLNAGHWETYHLVLKTKLALTAGSIGTYSDSVLQSCARQGHGAMALKVLQEMSSHNIQPAPMTSHTVSSLILQSLSPHATDFGRHHVDMQVSLCRQLAKTRFPPAVEVWQTVLYRLGRERRLIDLERMSLEVLRLFSDYANSDRPMWISHTADVPQILRVESPYEYFQKLPRDLPLRHERHPVCQIFDENLTNSIVRWGFMYTQYGREAEAAAAAILHDGDGDGAAAMMMEPANFHFARGVRLLAMLRDMGLRVTLMTVRKQAVLRLVDLYRGDGEASYEWVGGRPALRSIRARNTLGLAEAKRLCDEAWGSEITPGAFELLGIIKKVMREDRMNELQRKMRGLEEGPLENRWGR</sequence>
<reference evidence="1 2" key="1">
    <citation type="submission" date="2015-09" db="EMBL/GenBank/DDBJ databases">
        <title>Host preference determinants of Valsa canker pathogens revealed by comparative genomics.</title>
        <authorList>
            <person name="Yin Z."/>
            <person name="Huang L."/>
        </authorList>
    </citation>
    <scope>NUCLEOTIDE SEQUENCE [LARGE SCALE GENOMIC DNA]</scope>
    <source>
        <strain evidence="1 2">03-1</strain>
    </source>
</reference>